<feature type="domain" description="Methyltransferase type 12" evidence="5">
    <location>
        <begin position="504"/>
        <end position="624"/>
    </location>
</feature>
<keyword evidence="1" id="KW-0560">Oxidoreductase</keyword>
<evidence type="ECO:0000256" key="3">
    <source>
        <dbReference type="ARBA" id="ARBA00037882"/>
    </source>
</evidence>
<reference evidence="7 8" key="1">
    <citation type="submission" date="2023-03" db="EMBL/GenBank/DDBJ databases">
        <title>Description of Hydrogenimonas sp. ISO32.</title>
        <authorList>
            <person name="Mino S."/>
            <person name="Fukazawa S."/>
            <person name="Sawabe T."/>
        </authorList>
    </citation>
    <scope>NUCLEOTIDE SEQUENCE [LARGE SCALE GENOMIC DNA]</scope>
    <source>
        <strain evidence="7 8">ISO32</strain>
    </source>
</reference>
<name>A0ABM8FLC8_9BACT</name>
<keyword evidence="7" id="KW-0489">Methyltransferase</keyword>
<feature type="domain" description="DinB-like" evidence="6">
    <location>
        <begin position="26"/>
        <end position="161"/>
    </location>
</feature>
<dbReference type="Gene3D" id="3.90.1580.10">
    <property type="entry name" value="paralog of FGE (formylglycine-generating enzyme)"/>
    <property type="match status" value="1"/>
</dbReference>
<dbReference type="NCBIfam" id="TIGR04345">
    <property type="entry name" value="ovoA_Cterm"/>
    <property type="match status" value="1"/>
</dbReference>
<dbReference type="EMBL" id="AP027370">
    <property type="protein sequence ID" value="BDY12508.1"/>
    <property type="molecule type" value="Genomic_DNA"/>
</dbReference>
<dbReference type="InterPro" id="IPR042095">
    <property type="entry name" value="SUMF_sf"/>
</dbReference>
<accession>A0ABM8FLC8</accession>
<protein>
    <submittedName>
        <fullName evidence="7">SAM-dependent methyltransferase</fullName>
    </submittedName>
</protein>
<dbReference type="NCBIfam" id="TIGR04344">
    <property type="entry name" value="ovoA_Nterm"/>
    <property type="match status" value="1"/>
</dbReference>
<dbReference type="GO" id="GO:0008168">
    <property type="term" value="F:methyltransferase activity"/>
    <property type="evidence" value="ECO:0007669"/>
    <property type="project" value="UniProtKB-KW"/>
</dbReference>
<dbReference type="InterPro" id="IPR027625">
    <property type="entry name" value="OvoA_Cterm"/>
</dbReference>
<dbReference type="InterPro" id="IPR013217">
    <property type="entry name" value="Methyltransf_12"/>
</dbReference>
<dbReference type="PANTHER" id="PTHR23150">
    <property type="entry name" value="SULFATASE MODIFYING FACTOR 1, 2"/>
    <property type="match status" value="1"/>
</dbReference>
<dbReference type="PANTHER" id="PTHR23150:SF26">
    <property type="entry name" value="GENERIC METHYLTRANSFERASE"/>
    <property type="match status" value="1"/>
</dbReference>
<evidence type="ECO:0000259" key="5">
    <source>
        <dbReference type="Pfam" id="PF08242"/>
    </source>
</evidence>
<gene>
    <name evidence="7" type="ORF">HCR_08200</name>
</gene>
<evidence type="ECO:0000313" key="7">
    <source>
        <dbReference type="EMBL" id="BDY12508.1"/>
    </source>
</evidence>
<dbReference type="InterPro" id="IPR005532">
    <property type="entry name" value="SUMF_dom"/>
</dbReference>
<dbReference type="InterPro" id="IPR029063">
    <property type="entry name" value="SAM-dependent_MTases_sf"/>
</dbReference>
<dbReference type="InterPro" id="IPR027577">
    <property type="entry name" value="OvoA_Nterm"/>
</dbReference>
<evidence type="ECO:0000313" key="8">
    <source>
        <dbReference type="Proteomes" id="UP001321445"/>
    </source>
</evidence>
<dbReference type="Gene3D" id="3.40.50.150">
    <property type="entry name" value="Vaccinia Virus protein VP39"/>
    <property type="match status" value="1"/>
</dbReference>
<keyword evidence="7" id="KW-0808">Transferase</keyword>
<comment type="pathway">
    <text evidence="3">Amino-acid biosynthesis; ergothioneine biosynthesis.</text>
</comment>
<organism evidence="7 8">
    <name type="scientific">Hydrogenimonas cancrithermarum</name>
    <dbReference type="NCBI Taxonomy" id="2993563"/>
    <lineage>
        <taxon>Bacteria</taxon>
        <taxon>Pseudomonadati</taxon>
        <taxon>Campylobacterota</taxon>
        <taxon>Epsilonproteobacteria</taxon>
        <taxon>Campylobacterales</taxon>
        <taxon>Hydrogenimonadaceae</taxon>
        <taxon>Hydrogenimonas</taxon>
    </lineage>
</organism>
<proteinExistence type="predicted"/>
<keyword evidence="8" id="KW-1185">Reference proteome</keyword>
<sequence>MIPTMRPPSLYGNDPETKREEIRRYFHAAFDTFESLFTLLRNDDVFYHRPEPLRHPHIFYFGHTAVFFVNKLLLAKMIDERIDPKLESVFAVGVDEMSWDDLNEAHYDWPSVDATRAYRDKVRELVDRLISSLPLELPITWESPWWVILMGIEHERIHIETSSVLIRQTDISLVQPRSDWPRCRISGDAPDNTLLPVPGKKVVIGKAKNDDFYGWDNEYGHHEADIPDFKASKYLVTNAEYMPFVEAGGYENDEWWEEEGLAWRNFKKAKHPLFWIPAEKGYRYRALAEIIEMPMDWPVDVNYHEAKAFCNWLGEKRGKKLRLPTEDEWYRLYARCNVPDVPEWGEKAPANINLEHYASACPVTEFRHGDFFDAVGNVWQWTETPIYPFEGFEVHPVYDDFTTPTFDTRHNLIKGGSFVSTGNETLKSARYAFRRHFYQHAGFRYVESDYQERVGSASYESDTQVSQYCEFGWGREYFGISNYPETCAKICIETSVGKPRKRALDIGCAIGRSTFELATAFEKVTGLDFSARFIGMAEKMRNAGRIRYQIPTEGELVEYMEAVLPERLANVADRVDFWQADACNLKPIFTGYDLVFAGNLIDRLYDPAKFLRDITERINGGGILVLTSPYTWLEAYTPKAKWLGGFKRDGEPVTTLEGLEAHLEPAFRLVETRDVEFVIRETARKFQHSVAQMSIWEKQ</sequence>
<evidence type="ECO:0000259" key="6">
    <source>
        <dbReference type="Pfam" id="PF12867"/>
    </source>
</evidence>
<dbReference type="InterPro" id="IPR051043">
    <property type="entry name" value="Sulfatase_Mod_Factor_Kinase"/>
</dbReference>
<dbReference type="CDD" id="cd02440">
    <property type="entry name" value="AdoMet_MTases"/>
    <property type="match status" value="1"/>
</dbReference>
<keyword evidence="2" id="KW-0408">Iron</keyword>
<evidence type="ECO:0000256" key="1">
    <source>
        <dbReference type="ARBA" id="ARBA00023002"/>
    </source>
</evidence>
<evidence type="ECO:0000259" key="4">
    <source>
        <dbReference type="Pfam" id="PF03781"/>
    </source>
</evidence>
<dbReference type="InterPro" id="IPR024775">
    <property type="entry name" value="DinB-like"/>
</dbReference>
<dbReference type="SUPFAM" id="SSF53335">
    <property type="entry name" value="S-adenosyl-L-methionine-dependent methyltransferases"/>
    <property type="match status" value="1"/>
</dbReference>
<dbReference type="GO" id="GO:0032259">
    <property type="term" value="P:methylation"/>
    <property type="evidence" value="ECO:0007669"/>
    <property type="project" value="UniProtKB-KW"/>
</dbReference>
<dbReference type="SUPFAM" id="SSF56436">
    <property type="entry name" value="C-type lectin-like"/>
    <property type="match status" value="1"/>
</dbReference>
<dbReference type="Proteomes" id="UP001321445">
    <property type="component" value="Chromosome"/>
</dbReference>
<dbReference type="Pfam" id="PF03781">
    <property type="entry name" value="FGE-sulfatase"/>
    <property type="match status" value="1"/>
</dbReference>
<evidence type="ECO:0000256" key="2">
    <source>
        <dbReference type="ARBA" id="ARBA00023004"/>
    </source>
</evidence>
<feature type="domain" description="Sulfatase-modifying factor enzyme-like" evidence="4">
    <location>
        <begin position="195"/>
        <end position="446"/>
    </location>
</feature>
<dbReference type="RefSeq" id="WP_286337699.1">
    <property type="nucleotide sequence ID" value="NZ_AP027370.1"/>
</dbReference>
<dbReference type="InterPro" id="IPR016187">
    <property type="entry name" value="CTDL_fold"/>
</dbReference>
<dbReference type="Pfam" id="PF08242">
    <property type="entry name" value="Methyltransf_12"/>
    <property type="match status" value="1"/>
</dbReference>
<dbReference type="Pfam" id="PF12867">
    <property type="entry name" value="DinB_2"/>
    <property type="match status" value="1"/>
</dbReference>